<accession>A0A1M5RDA7</accession>
<sequence length="68" mass="7997">MMGKIVDGRTQYVKQYKDGTEVENFLNKMVNLFDGKSKKTIIGIRKDFKITKITMNNRKTKRVTRKVI</sequence>
<name>A0A1M5RDA7_9CLOT</name>
<dbReference type="AlphaFoldDB" id="A0A1M5RDA7"/>
<protein>
    <submittedName>
        <fullName evidence="1">Uncharacterized protein</fullName>
    </submittedName>
</protein>
<reference evidence="1 2" key="1">
    <citation type="submission" date="2016-11" db="EMBL/GenBank/DDBJ databases">
        <authorList>
            <person name="Jaros S."/>
            <person name="Januszkiewicz K."/>
            <person name="Wedrychowicz H."/>
        </authorList>
    </citation>
    <scope>NUCLEOTIDE SEQUENCE [LARGE SCALE GENOMIC DNA]</scope>
    <source>
        <strain evidence="1 2">DSM 8605</strain>
    </source>
</reference>
<evidence type="ECO:0000313" key="1">
    <source>
        <dbReference type="EMBL" id="SHH24284.1"/>
    </source>
</evidence>
<evidence type="ECO:0000313" key="2">
    <source>
        <dbReference type="Proteomes" id="UP000184447"/>
    </source>
</evidence>
<proteinExistence type="predicted"/>
<dbReference type="EMBL" id="FQXM01000003">
    <property type="protein sequence ID" value="SHH24284.1"/>
    <property type="molecule type" value="Genomic_DNA"/>
</dbReference>
<organism evidence="1 2">
    <name type="scientific">Clostridium grantii DSM 8605</name>
    <dbReference type="NCBI Taxonomy" id="1121316"/>
    <lineage>
        <taxon>Bacteria</taxon>
        <taxon>Bacillati</taxon>
        <taxon>Bacillota</taxon>
        <taxon>Clostridia</taxon>
        <taxon>Eubacteriales</taxon>
        <taxon>Clostridiaceae</taxon>
        <taxon>Clostridium</taxon>
    </lineage>
</organism>
<gene>
    <name evidence="1" type="ORF">SAMN02745207_00468</name>
</gene>
<keyword evidence="2" id="KW-1185">Reference proteome</keyword>
<dbReference type="RefSeq" id="WP_073336613.1">
    <property type="nucleotide sequence ID" value="NZ_FQXM01000003.1"/>
</dbReference>
<dbReference type="Proteomes" id="UP000184447">
    <property type="component" value="Unassembled WGS sequence"/>
</dbReference>